<dbReference type="AlphaFoldDB" id="A0A1M7NYU4"/>
<evidence type="ECO:0000313" key="3">
    <source>
        <dbReference type="Proteomes" id="UP000184513"/>
    </source>
</evidence>
<accession>A0A1M7NYU4</accession>
<feature type="chain" id="PRO_5012884429" evidence="1">
    <location>
        <begin position="23"/>
        <end position="307"/>
    </location>
</feature>
<keyword evidence="1" id="KW-0732">Signal</keyword>
<protein>
    <submittedName>
        <fullName evidence="2">Uncharacterized protein</fullName>
    </submittedName>
</protein>
<dbReference type="EMBL" id="FRCY01000006">
    <property type="protein sequence ID" value="SHN09351.1"/>
    <property type="molecule type" value="Genomic_DNA"/>
</dbReference>
<evidence type="ECO:0000313" key="2">
    <source>
        <dbReference type="EMBL" id="SHN09351.1"/>
    </source>
</evidence>
<dbReference type="OrthoDB" id="1415527at2"/>
<organism evidence="2 3">
    <name type="scientific">Cyclobacterium lianum</name>
    <dbReference type="NCBI Taxonomy" id="388280"/>
    <lineage>
        <taxon>Bacteria</taxon>
        <taxon>Pseudomonadati</taxon>
        <taxon>Bacteroidota</taxon>
        <taxon>Cytophagia</taxon>
        <taxon>Cytophagales</taxon>
        <taxon>Cyclobacteriaceae</taxon>
        <taxon>Cyclobacterium</taxon>
    </lineage>
</organism>
<sequence length="307" mass="34786">MITAKNCLLASLLALLTLPAFSEIEKVSFRGWTDCYRMHNETVEVIIHAATGGRVLAYSIGGKNIIYADSLQDGKDFEEWQKERFDPDGGRLDYGPEGITQKLHAATWMGPWQARIAGPYRLVLTSIRDQDLGLYSQRVFTLSTEGSHLEILQQAENISQDTLIRHFWSRTLVRPGGVLTLPLDPEHSRFASGYGQFEWRPNHINPQPEPDERIWVRGNVLHFHAVGSTIKAGSDSSAGWMGYQWENLLFIKRYPVSADAYYAGSEHMMGIFFSNGLFAEMEPCSPTYQIAPGEKIVFTEHWEMIEL</sequence>
<dbReference type="Proteomes" id="UP000184513">
    <property type="component" value="Unassembled WGS sequence"/>
</dbReference>
<proteinExistence type="predicted"/>
<dbReference type="RefSeq" id="WP_073094821.1">
    <property type="nucleotide sequence ID" value="NZ_FRCY01000006.1"/>
</dbReference>
<evidence type="ECO:0000256" key="1">
    <source>
        <dbReference type="SAM" id="SignalP"/>
    </source>
</evidence>
<feature type="signal peptide" evidence="1">
    <location>
        <begin position="1"/>
        <end position="22"/>
    </location>
</feature>
<gene>
    <name evidence="2" type="ORF">SAMN04488057_106183</name>
</gene>
<reference evidence="2 3" key="1">
    <citation type="submission" date="2016-11" db="EMBL/GenBank/DDBJ databases">
        <authorList>
            <person name="Jaros S."/>
            <person name="Januszkiewicz K."/>
            <person name="Wedrychowicz H."/>
        </authorList>
    </citation>
    <scope>NUCLEOTIDE SEQUENCE [LARGE SCALE GENOMIC DNA]</scope>
    <source>
        <strain evidence="2 3">CGMCC 1.6102</strain>
    </source>
</reference>
<dbReference type="STRING" id="388280.SAMN04488057_106183"/>
<keyword evidence="3" id="KW-1185">Reference proteome</keyword>
<name>A0A1M7NYU4_9BACT</name>